<accession>B4FM62</accession>
<evidence type="ECO:0000313" key="1">
    <source>
        <dbReference type="EMBL" id="ACF83205.1"/>
    </source>
</evidence>
<organism evidence="1">
    <name type="scientific">Zea mays</name>
    <name type="common">Maize</name>
    <dbReference type="NCBI Taxonomy" id="4577"/>
    <lineage>
        <taxon>Eukaryota</taxon>
        <taxon>Viridiplantae</taxon>
        <taxon>Streptophyta</taxon>
        <taxon>Embryophyta</taxon>
        <taxon>Tracheophyta</taxon>
        <taxon>Spermatophyta</taxon>
        <taxon>Magnoliopsida</taxon>
        <taxon>Liliopsida</taxon>
        <taxon>Poales</taxon>
        <taxon>Poaceae</taxon>
        <taxon>PACMAD clade</taxon>
        <taxon>Panicoideae</taxon>
        <taxon>Andropogonodae</taxon>
        <taxon>Andropogoneae</taxon>
        <taxon>Tripsacinae</taxon>
        <taxon>Zea</taxon>
    </lineage>
</organism>
<dbReference type="EMBL" id="BT038200">
    <property type="protein sequence ID" value="ACF83205.1"/>
    <property type="molecule type" value="mRNA"/>
</dbReference>
<proteinExistence type="evidence at transcript level"/>
<protein>
    <submittedName>
        <fullName evidence="1">Uncharacterized protein</fullName>
    </submittedName>
</protein>
<name>B4FM62_MAIZE</name>
<reference evidence="1" key="1">
    <citation type="journal article" date="2009" name="PLoS Genet.">
        <title>Sequencing, mapping, and analysis of 27,455 maize full-length cDNAs.</title>
        <authorList>
            <person name="Soderlund C."/>
            <person name="Descour A."/>
            <person name="Kudrna D."/>
            <person name="Bomhoff M."/>
            <person name="Boyd L."/>
            <person name="Currie J."/>
            <person name="Angelova A."/>
            <person name="Collura K."/>
            <person name="Wissotski M."/>
            <person name="Ashley E."/>
            <person name="Morrow D."/>
            <person name="Fernandes J."/>
            <person name="Walbot V."/>
            <person name="Yu Y."/>
        </authorList>
    </citation>
    <scope>NUCLEOTIDE SEQUENCE</scope>
    <source>
        <strain evidence="1">B73</strain>
    </source>
</reference>
<sequence length="12" mass="1350">MSCKMSFGCKLD</sequence>